<dbReference type="InterPro" id="IPR017972">
    <property type="entry name" value="Cyt_P450_CS"/>
</dbReference>
<keyword evidence="7" id="KW-0812">Transmembrane</keyword>
<accession>A0AAP0IEI1</accession>
<reference evidence="8 9" key="1">
    <citation type="submission" date="2024-01" db="EMBL/GenBank/DDBJ databases">
        <title>Genome assemblies of Stephania.</title>
        <authorList>
            <person name="Yang L."/>
        </authorList>
    </citation>
    <scope>NUCLEOTIDE SEQUENCE [LARGE SCALE GENOMIC DNA]</scope>
    <source>
        <strain evidence="8">YNDBR</strain>
        <tissue evidence="8">Leaf</tissue>
    </source>
</reference>
<dbReference type="InterPro" id="IPR036396">
    <property type="entry name" value="Cyt_P450_sf"/>
</dbReference>
<keyword evidence="2 4" id="KW-0479">Metal-binding</keyword>
<feature type="region of interest" description="Disordered" evidence="6">
    <location>
        <begin position="22"/>
        <end position="46"/>
    </location>
</feature>
<dbReference type="Proteomes" id="UP001420932">
    <property type="component" value="Unassembled WGS sequence"/>
</dbReference>
<keyword evidence="7" id="KW-0472">Membrane</keyword>
<keyword evidence="3 4" id="KW-0408">Iron</keyword>
<evidence type="ECO:0000256" key="6">
    <source>
        <dbReference type="SAM" id="MobiDB-lite"/>
    </source>
</evidence>
<comment type="similarity">
    <text evidence="1 5">Belongs to the cytochrome P450 family.</text>
</comment>
<organism evidence="8 9">
    <name type="scientific">Stephania yunnanensis</name>
    <dbReference type="NCBI Taxonomy" id="152371"/>
    <lineage>
        <taxon>Eukaryota</taxon>
        <taxon>Viridiplantae</taxon>
        <taxon>Streptophyta</taxon>
        <taxon>Embryophyta</taxon>
        <taxon>Tracheophyta</taxon>
        <taxon>Spermatophyta</taxon>
        <taxon>Magnoliopsida</taxon>
        <taxon>Ranunculales</taxon>
        <taxon>Menispermaceae</taxon>
        <taxon>Menispermoideae</taxon>
        <taxon>Cissampelideae</taxon>
        <taxon>Stephania</taxon>
    </lineage>
</organism>
<dbReference type="EMBL" id="JBBNAF010000009">
    <property type="protein sequence ID" value="KAK9113598.1"/>
    <property type="molecule type" value="Genomic_DNA"/>
</dbReference>
<dbReference type="InterPro" id="IPR002401">
    <property type="entry name" value="Cyt_P450_E_grp-I"/>
</dbReference>
<evidence type="ECO:0000313" key="8">
    <source>
        <dbReference type="EMBL" id="KAK9113598.1"/>
    </source>
</evidence>
<name>A0AAP0IEI1_9MAGN</name>
<gene>
    <name evidence="8" type="ORF">Syun_020395</name>
</gene>
<keyword evidence="5" id="KW-0503">Monooxygenase</keyword>
<comment type="cofactor">
    <cofactor evidence="4">
        <name>heme</name>
        <dbReference type="ChEBI" id="CHEBI:30413"/>
    </cofactor>
</comment>
<dbReference type="AlphaFoldDB" id="A0AAP0IEI1"/>
<dbReference type="GO" id="GO:0005506">
    <property type="term" value="F:iron ion binding"/>
    <property type="evidence" value="ECO:0007669"/>
    <property type="project" value="InterPro"/>
</dbReference>
<evidence type="ECO:0000256" key="2">
    <source>
        <dbReference type="ARBA" id="ARBA00022723"/>
    </source>
</evidence>
<dbReference type="FunFam" id="1.10.630.10:FF:000011">
    <property type="entry name" value="Cytochrome P450 83B1"/>
    <property type="match status" value="1"/>
</dbReference>
<dbReference type="PROSITE" id="PS00086">
    <property type="entry name" value="CYTOCHROME_P450"/>
    <property type="match status" value="1"/>
</dbReference>
<dbReference type="PANTHER" id="PTHR47955">
    <property type="entry name" value="CYTOCHROME P450 FAMILY 71 PROTEIN"/>
    <property type="match status" value="1"/>
</dbReference>
<keyword evidence="5" id="KW-0560">Oxidoreductase</keyword>
<feature type="binding site" description="axial binding residue" evidence="4">
    <location>
        <position position="584"/>
    </location>
    <ligand>
        <name>heme</name>
        <dbReference type="ChEBI" id="CHEBI:30413"/>
    </ligand>
    <ligandPart>
        <name>Fe</name>
        <dbReference type="ChEBI" id="CHEBI:18248"/>
    </ligandPart>
</feature>
<dbReference type="PANTHER" id="PTHR47955:SF15">
    <property type="entry name" value="CYTOCHROME P450 71A2-LIKE"/>
    <property type="match status" value="1"/>
</dbReference>
<dbReference type="GO" id="GO:0044550">
    <property type="term" value="P:secondary metabolite biosynthetic process"/>
    <property type="evidence" value="ECO:0007669"/>
    <property type="project" value="UniProtKB-ARBA"/>
</dbReference>
<keyword evidence="9" id="KW-1185">Reference proteome</keyword>
<dbReference type="GO" id="GO:0004497">
    <property type="term" value="F:monooxygenase activity"/>
    <property type="evidence" value="ECO:0007669"/>
    <property type="project" value="UniProtKB-KW"/>
</dbReference>
<dbReference type="PRINTS" id="PR00385">
    <property type="entry name" value="P450"/>
</dbReference>
<sequence length="645" mass="73757">MQDRLAHVEALLTQHLGIRPHVPLTLRTPPSPKIERSGLQSDDRPGHLTTDIASSQFAHQDDHQPGHWTDPHRRMLEDQCHLLDDHDELMYVHRWHLIYIGVAYREGVDNASLFLLEMQQEKIYSCMQQHWLSLLLFLLFILIVAIDKPRIIKIINLIRGNNNKSINLPPSPFKLPFIGNFHQLGSSPHRSLRALSLNHGPLMLLHLGQVPTLVVSSPDAAREVLKTHDHIFSSRPNSKIGNKFTYGKSLAFAPYGEYWRQIRKIYVLRLLNSITVRSFRAMREEETACLIETIERSSSSSVDNLVDLTEILFMYVNGIVCRATIGRKFSDEREFKRLRKMLDDMSHLSTISDVGNWIPWLSWVNYINGVNAMVEKKYEEGNEFLESIVEEHMEKKKKKTYDGETNGDEAENFVDVLLGLDYTDKHHIQLGRDHVKALILDMFAGGTETTHTVLTWAMAELVRQPNIMNRAQEEVRAISKGKQIVTEDDIEKMPYLHAVIKETLRLRPSGPLMVPHESTEHVKIHGYDIPAKTTVIVNMWAICRDPTAWVEPEKFDPDRFMDSKVDFKGQDFEYIPFGAGRRGCPGVAFAIASLELGLANLLNRFDWAMPFGMDPGELDMGETSGLTVHKKENLVLAAVPRQFDN</sequence>
<dbReference type="GO" id="GO:0020037">
    <property type="term" value="F:heme binding"/>
    <property type="evidence" value="ECO:0007669"/>
    <property type="project" value="InterPro"/>
</dbReference>
<dbReference type="GO" id="GO:0016705">
    <property type="term" value="F:oxidoreductase activity, acting on paired donors, with incorporation or reduction of molecular oxygen"/>
    <property type="evidence" value="ECO:0007669"/>
    <property type="project" value="InterPro"/>
</dbReference>
<evidence type="ECO:0000256" key="3">
    <source>
        <dbReference type="ARBA" id="ARBA00023004"/>
    </source>
</evidence>
<dbReference type="SUPFAM" id="SSF48264">
    <property type="entry name" value="Cytochrome P450"/>
    <property type="match status" value="1"/>
</dbReference>
<dbReference type="Pfam" id="PF00067">
    <property type="entry name" value="p450"/>
    <property type="match status" value="1"/>
</dbReference>
<dbReference type="CDD" id="cd11072">
    <property type="entry name" value="CYP71-like"/>
    <property type="match status" value="1"/>
</dbReference>
<dbReference type="PRINTS" id="PR00463">
    <property type="entry name" value="EP450I"/>
</dbReference>
<keyword evidence="4 5" id="KW-0349">Heme</keyword>
<keyword evidence="7" id="KW-1133">Transmembrane helix</keyword>
<feature type="compositionally biased region" description="Basic and acidic residues" evidence="6">
    <location>
        <begin position="33"/>
        <end position="46"/>
    </location>
</feature>
<evidence type="ECO:0000256" key="7">
    <source>
        <dbReference type="SAM" id="Phobius"/>
    </source>
</evidence>
<evidence type="ECO:0000313" key="9">
    <source>
        <dbReference type="Proteomes" id="UP001420932"/>
    </source>
</evidence>
<evidence type="ECO:0000256" key="5">
    <source>
        <dbReference type="RuleBase" id="RU000461"/>
    </source>
</evidence>
<evidence type="ECO:0000256" key="4">
    <source>
        <dbReference type="PIRSR" id="PIRSR602401-1"/>
    </source>
</evidence>
<feature type="transmembrane region" description="Helical" evidence="7">
    <location>
        <begin position="130"/>
        <end position="146"/>
    </location>
</feature>
<evidence type="ECO:0008006" key="10">
    <source>
        <dbReference type="Google" id="ProtNLM"/>
    </source>
</evidence>
<comment type="caution">
    <text evidence="8">The sequence shown here is derived from an EMBL/GenBank/DDBJ whole genome shotgun (WGS) entry which is preliminary data.</text>
</comment>
<dbReference type="Gene3D" id="1.10.630.10">
    <property type="entry name" value="Cytochrome P450"/>
    <property type="match status" value="1"/>
</dbReference>
<dbReference type="InterPro" id="IPR001128">
    <property type="entry name" value="Cyt_P450"/>
</dbReference>
<proteinExistence type="inferred from homology"/>
<evidence type="ECO:0000256" key="1">
    <source>
        <dbReference type="ARBA" id="ARBA00010617"/>
    </source>
</evidence>
<protein>
    <recommendedName>
        <fullName evidence="10">Cytochrome P450</fullName>
    </recommendedName>
</protein>